<dbReference type="InterPro" id="IPR012967">
    <property type="entry name" value="COMT_dimerisation"/>
</dbReference>
<dbReference type="InterPro" id="IPR016461">
    <property type="entry name" value="COMT-like"/>
</dbReference>
<dbReference type="SUPFAM" id="SSF46785">
    <property type="entry name" value="Winged helix' DNA-binding domain"/>
    <property type="match status" value="1"/>
</dbReference>
<keyword evidence="8" id="KW-1185">Reference proteome</keyword>
<dbReference type="HOGENOM" id="CLU_005533_0_1_1"/>
<keyword evidence="2" id="KW-0808">Transferase</keyword>
<evidence type="ECO:0000259" key="6">
    <source>
        <dbReference type="Pfam" id="PF08100"/>
    </source>
</evidence>
<evidence type="ECO:0000259" key="5">
    <source>
        <dbReference type="Pfam" id="PF00891"/>
    </source>
</evidence>
<evidence type="ECO:0000313" key="8">
    <source>
        <dbReference type="Proteomes" id="UP000054166"/>
    </source>
</evidence>
<evidence type="ECO:0000313" key="7">
    <source>
        <dbReference type="EMBL" id="KIM78313.1"/>
    </source>
</evidence>
<reference evidence="8" key="2">
    <citation type="submission" date="2015-01" db="EMBL/GenBank/DDBJ databases">
        <title>Evolutionary Origins and Diversification of the Mycorrhizal Mutualists.</title>
        <authorList>
            <consortium name="DOE Joint Genome Institute"/>
            <consortium name="Mycorrhizal Genomics Consortium"/>
            <person name="Kohler A."/>
            <person name="Kuo A."/>
            <person name="Nagy L.G."/>
            <person name="Floudas D."/>
            <person name="Copeland A."/>
            <person name="Barry K.W."/>
            <person name="Cichocki N."/>
            <person name="Veneault-Fourrey C."/>
            <person name="LaButti K."/>
            <person name="Lindquist E.A."/>
            <person name="Lipzen A."/>
            <person name="Lundell T."/>
            <person name="Morin E."/>
            <person name="Murat C."/>
            <person name="Riley R."/>
            <person name="Ohm R."/>
            <person name="Sun H."/>
            <person name="Tunlid A."/>
            <person name="Henrissat B."/>
            <person name="Grigoriev I.V."/>
            <person name="Hibbett D.S."/>
            <person name="Martin F."/>
        </authorList>
    </citation>
    <scope>NUCLEOTIDE SEQUENCE [LARGE SCALE GENOMIC DNA]</scope>
    <source>
        <strain evidence="8">F 1598</strain>
    </source>
</reference>
<feature type="signal peptide" evidence="4">
    <location>
        <begin position="1"/>
        <end position="27"/>
    </location>
</feature>
<dbReference type="InterPro" id="IPR029063">
    <property type="entry name" value="SAM-dependent_MTases_sf"/>
</dbReference>
<dbReference type="InterPro" id="IPR036388">
    <property type="entry name" value="WH-like_DNA-bd_sf"/>
</dbReference>
<evidence type="ECO:0000256" key="4">
    <source>
        <dbReference type="SAM" id="SignalP"/>
    </source>
</evidence>
<keyword evidence="3" id="KW-0949">S-adenosyl-L-methionine</keyword>
<keyword evidence="4" id="KW-0732">Signal</keyword>
<accession>A0A0C3AWC6</accession>
<dbReference type="Gene3D" id="3.40.50.150">
    <property type="entry name" value="Vaccinia Virus protein VP39"/>
    <property type="match status" value="1"/>
</dbReference>
<dbReference type="InterPro" id="IPR036390">
    <property type="entry name" value="WH_DNA-bd_sf"/>
</dbReference>
<dbReference type="PANTHER" id="PTHR43712">
    <property type="entry name" value="PUTATIVE (AFU_ORTHOLOGUE AFUA_4G14580)-RELATED"/>
    <property type="match status" value="1"/>
</dbReference>
<proteinExistence type="predicted"/>
<dbReference type="PROSITE" id="PS51683">
    <property type="entry name" value="SAM_OMT_II"/>
    <property type="match status" value="1"/>
</dbReference>
<protein>
    <submittedName>
        <fullName evidence="7">Uncharacterized protein</fullName>
    </submittedName>
</protein>
<dbReference type="Pfam" id="PF08100">
    <property type="entry name" value="Dimerisation"/>
    <property type="match status" value="1"/>
</dbReference>
<feature type="non-terminal residue" evidence="7">
    <location>
        <position position="411"/>
    </location>
</feature>
<dbReference type="PANTHER" id="PTHR43712:SF2">
    <property type="entry name" value="O-METHYLTRANSFERASE CICE"/>
    <property type="match status" value="1"/>
</dbReference>
<feature type="chain" id="PRO_5002161397" evidence="4">
    <location>
        <begin position="28"/>
        <end position="411"/>
    </location>
</feature>
<reference evidence="7 8" key="1">
    <citation type="submission" date="2014-04" db="EMBL/GenBank/DDBJ databases">
        <authorList>
            <consortium name="DOE Joint Genome Institute"/>
            <person name="Kuo A."/>
            <person name="Tarkka M."/>
            <person name="Buscot F."/>
            <person name="Kohler A."/>
            <person name="Nagy L.G."/>
            <person name="Floudas D."/>
            <person name="Copeland A."/>
            <person name="Barry K.W."/>
            <person name="Cichocki N."/>
            <person name="Veneault-Fourrey C."/>
            <person name="LaButti K."/>
            <person name="Lindquist E.A."/>
            <person name="Lipzen A."/>
            <person name="Lundell T."/>
            <person name="Morin E."/>
            <person name="Murat C."/>
            <person name="Sun H."/>
            <person name="Tunlid A."/>
            <person name="Henrissat B."/>
            <person name="Grigoriev I.V."/>
            <person name="Hibbett D.S."/>
            <person name="Martin F."/>
            <person name="Nordberg H.P."/>
            <person name="Cantor M.N."/>
            <person name="Hua S.X."/>
        </authorList>
    </citation>
    <scope>NUCLEOTIDE SEQUENCE [LARGE SCALE GENOMIC DNA]</scope>
    <source>
        <strain evidence="7 8">F 1598</strain>
    </source>
</reference>
<dbReference type="InParanoid" id="A0A0C3AWC6"/>
<keyword evidence="1" id="KW-0489">Methyltransferase</keyword>
<sequence length="411" mass="45646">MSQMKTPRAKLDALLALLNSAAQDAIAEYERTGEVPSKESGHPRDSQHPTIALKNALRILEGACDQLCITLAPPTHTLLSRRYVHYEPACIRFVIKAKVADALVGHPDGLPVAEIAEKTGIEPGKLARILRFLATKHCFREVSQDVFANNRLSLPLVSSSPVAILCLLSTTVTFGAANQIDACLTDPEYGPSLRPEKSPFMYNVRDEGLTDFFDYLKHHPDLEQLFASGMMALSKVAGDGASLANNFPWKNMAPGSTFCDIGSGIGGICLEIAAAQSHLKLTLQDQPHVLDKARHLWSCELPKALDEQRVDFVPIDFFKEGPVKNQDIYYMRQIVHDWPDNLVKGILQRIKESMKSTSRLLIHDYVLPVLYQRDSQDLDDITAPEPLLPSFGAGNIRRTLFIPAYYQDINM</sequence>
<dbReference type="Proteomes" id="UP000054166">
    <property type="component" value="Unassembled WGS sequence"/>
</dbReference>
<gene>
    <name evidence="7" type="ORF">PILCRDRAFT_824528</name>
</gene>
<dbReference type="EMBL" id="KN833017">
    <property type="protein sequence ID" value="KIM78313.1"/>
    <property type="molecule type" value="Genomic_DNA"/>
</dbReference>
<dbReference type="InterPro" id="IPR001077">
    <property type="entry name" value="COMT_C"/>
</dbReference>
<evidence type="ECO:0000256" key="1">
    <source>
        <dbReference type="ARBA" id="ARBA00022603"/>
    </source>
</evidence>
<dbReference type="GO" id="GO:0032259">
    <property type="term" value="P:methylation"/>
    <property type="evidence" value="ECO:0007669"/>
    <property type="project" value="UniProtKB-KW"/>
</dbReference>
<organism evidence="7 8">
    <name type="scientific">Piloderma croceum (strain F 1598)</name>
    <dbReference type="NCBI Taxonomy" id="765440"/>
    <lineage>
        <taxon>Eukaryota</taxon>
        <taxon>Fungi</taxon>
        <taxon>Dikarya</taxon>
        <taxon>Basidiomycota</taxon>
        <taxon>Agaricomycotina</taxon>
        <taxon>Agaricomycetes</taxon>
        <taxon>Agaricomycetidae</taxon>
        <taxon>Atheliales</taxon>
        <taxon>Atheliaceae</taxon>
        <taxon>Piloderma</taxon>
    </lineage>
</organism>
<dbReference type="AlphaFoldDB" id="A0A0C3AWC6"/>
<evidence type="ECO:0000256" key="3">
    <source>
        <dbReference type="ARBA" id="ARBA00022691"/>
    </source>
</evidence>
<feature type="domain" description="O-methyltransferase C-terminal" evidence="5">
    <location>
        <begin position="208"/>
        <end position="370"/>
    </location>
</feature>
<dbReference type="SUPFAM" id="SSF53335">
    <property type="entry name" value="S-adenosyl-L-methionine-dependent methyltransferases"/>
    <property type="match status" value="1"/>
</dbReference>
<dbReference type="OrthoDB" id="1606438at2759"/>
<evidence type="ECO:0000256" key="2">
    <source>
        <dbReference type="ARBA" id="ARBA00022679"/>
    </source>
</evidence>
<feature type="domain" description="O-methyltransferase dimerisation" evidence="6">
    <location>
        <begin position="86"/>
        <end position="155"/>
    </location>
</feature>
<dbReference type="GO" id="GO:0008171">
    <property type="term" value="F:O-methyltransferase activity"/>
    <property type="evidence" value="ECO:0007669"/>
    <property type="project" value="InterPro"/>
</dbReference>
<dbReference type="Gene3D" id="1.10.10.10">
    <property type="entry name" value="Winged helix-like DNA-binding domain superfamily/Winged helix DNA-binding domain"/>
    <property type="match status" value="1"/>
</dbReference>
<name>A0A0C3AWC6_PILCF</name>
<dbReference type="Pfam" id="PF00891">
    <property type="entry name" value="Methyltransf_2"/>
    <property type="match status" value="1"/>
</dbReference>
<dbReference type="STRING" id="765440.A0A0C3AWC6"/>
<dbReference type="GO" id="GO:0046983">
    <property type="term" value="F:protein dimerization activity"/>
    <property type="evidence" value="ECO:0007669"/>
    <property type="project" value="InterPro"/>
</dbReference>